<proteinExistence type="predicted"/>
<reference evidence="2 3" key="1">
    <citation type="submission" date="2024-04" db="EMBL/GenBank/DDBJ databases">
        <title>Luteolibacter sp. isolated from soil.</title>
        <authorList>
            <person name="An J."/>
        </authorList>
    </citation>
    <scope>NUCLEOTIDE SEQUENCE [LARGE SCALE GENOMIC DNA]</scope>
    <source>
        <strain evidence="2 3">Y139</strain>
    </source>
</reference>
<protein>
    <recommendedName>
        <fullName evidence="4">DnrO protein</fullName>
    </recommendedName>
</protein>
<keyword evidence="3" id="KW-1185">Reference proteome</keyword>
<dbReference type="Proteomes" id="UP001371305">
    <property type="component" value="Unassembled WGS sequence"/>
</dbReference>
<comment type="caution">
    <text evidence="2">The sequence shown here is derived from an EMBL/GenBank/DDBJ whole genome shotgun (WGS) entry which is preliminary data.</text>
</comment>
<dbReference type="RefSeq" id="WP_341402987.1">
    <property type="nucleotide sequence ID" value="NZ_JBBUKT010000001.1"/>
</dbReference>
<feature type="chain" id="PRO_5045215881" description="DnrO protein" evidence="1">
    <location>
        <begin position="24"/>
        <end position="144"/>
    </location>
</feature>
<gene>
    <name evidence="2" type="ORF">WKV53_03635</name>
</gene>
<name>A0ABU9APC8_9BACT</name>
<evidence type="ECO:0000256" key="1">
    <source>
        <dbReference type="SAM" id="SignalP"/>
    </source>
</evidence>
<evidence type="ECO:0008006" key="4">
    <source>
        <dbReference type="Google" id="ProtNLM"/>
    </source>
</evidence>
<sequence>MKKLIFPALLLASTLMLPTPARAQDKEKDDTPLAKEMGKVDEAFKGFRRETDPVKGAKAAREAQDALLKTLAFTPALIEKMPAGEAKEKALVAYRTQIGQLFVTFCEVEAAFVAKDLPGVAKLVDAVKAAKKKGHDEFMEDEDK</sequence>
<dbReference type="Gene3D" id="1.20.120.10">
    <property type="entry name" value="Cytochrome c/b562"/>
    <property type="match status" value="1"/>
</dbReference>
<keyword evidence="1" id="KW-0732">Signal</keyword>
<organism evidence="2 3">
    <name type="scientific">Luteolibacter soli</name>
    <dbReference type="NCBI Taxonomy" id="3135280"/>
    <lineage>
        <taxon>Bacteria</taxon>
        <taxon>Pseudomonadati</taxon>
        <taxon>Verrucomicrobiota</taxon>
        <taxon>Verrucomicrobiia</taxon>
        <taxon>Verrucomicrobiales</taxon>
        <taxon>Verrucomicrobiaceae</taxon>
        <taxon>Luteolibacter</taxon>
    </lineage>
</organism>
<accession>A0ABU9APC8</accession>
<feature type="signal peptide" evidence="1">
    <location>
        <begin position="1"/>
        <end position="23"/>
    </location>
</feature>
<dbReference type="EMBL" id="JBBUKT010000001">
    <property type="protein sequence ID" value="MEK7949569.1"/>
    <property type="molecule type" value="Genomic_DNA"/>
</dbReference>
<evidence type="ECO:0000313" key="3">
    <source>
        <dbReference type="Proteomes" id="UP001371305"/>
    </source>
</evidence>
<evidence type="ECO:0000313" key="2">
    <source>
        <dbReference type="EMBL" id="MEK7949569.1"/>
    </source>
</evidence>